<name>A0A2C9XQY4_9ENTE</name>
<proteinExistence type="predicted"/>
<accession>A0A2C9XQY4</accession>
<feature type="transmembrane region" description="Helical" evidence="3">
    <location>
        <begin position="6"/>
        <end position="27"/>
    </location>
</feature>
<evidence type="ECO:0008006" key="6">
    <source>
        <dbReference type="Google" id="ProtNLM"/>
    </source>
</evidence>
<evidence type="ECO:0000256" key="2">
    <source>
        <dbReference type="ARBA" id="ARBA00022989"/>
    </source>
</evidence>
<evidence type="ECO:0000313" key="5">
    <source>
        <dbReference type="Proteomes" id="UP000194933"/>
    </source>
</evidence>
<comment type="caution">
    <text evidence="4">The sequence shown here is derived from an EMBL/GenBank/DDBJ whole genome shotgun (WGS) entry which is preliminary data.</text>
</comment>
<sequence>MNTRRITIYAMLTALTVAISLVILIPIPGTNGFITLCEAGIYTTASLFGPLGGLVVGASSGLFIDLLSGYPQWAFFSLIIHGLQGLVVGYFANKGPIRLGLGLTFGTIIMMLGYFFAGWFLYDWPAGVASLPSNLIQNIAGILLAVPLTRTFMRFDRFKQFRM</sequence>
<dbReference type="Proteomes" id="UP000194933">
    <property type="component" value="Unassembled WGS sequence"/>
</dbReference>
<feature type="transmembrane region" description="Helical" evidence="3">
    <location>
        <begin position="99"/>
        <end position="122"/>
    </location>
</feature>
<keyword evidence="3" id="KW-0472">Membrane</keyword>
<evidence type="ECO:0000256" key="3">
    <source>
        <dbReference type="SAM" id="Phobius"/>
    </source>
</evidence>
<keyword evidence="2 3" id="KW-1133">Transmembrane helix</keyword>
<keyword evidence="1 3" id="KW-0812">Transmembrane</keyword>
<organism evidence="4 5">
    <name type="scientific">Candidatus Enterococcus wittei</name>
    <dbReference type="NCBI Taxonomy" id="1987383"/>
    <lineage>
        <taxon>Bacteria</taxon>
        <taxon>Bacillati</taxon>
        <taxon>Bacillota</taxon>
        <taxon>Bacilli</taxon>
        <taxon>Lactobacillales</taxon>
        <taxon>Enterococcaceae</taxon>
        <taxon>Enterococcus</taxon>
    </lineage>
</organism>
<feature type="transmembrane region" description="Helical" evidence="3">
    <location>
        <begin position="134"/>
        <end position="153"/>
    </location>
</feature>
<reference evidence="4 5" key="1">
    <citation type="submission" date="2017-05" db="EMBL/GenBank/DDBJ databases">
        <title>The Genome Sequence of Enterococcus sp. 10A9_DIV0425.</title>
        <authorList>
            <consortium name="The Broad Institute Genomics Platform"/>
            <consortium name="The Broad Institute Genomic Center for Infectious Diseases"/>
            <person name="Earl A."/>
            <person name="Manson A."/>
            <person name="Schwartman J."/>
            <person name="Gilmore M."/>
            <person name="Abouelleil A."/>
            <person name="Cao P."/>
            <person name="Chapman S."/>
            <person name="Cusick C."/>
            <person name="Shea T."/>
            <person name="Young S."/>
            <person name="Neafsey D."/>
            <person name="Nusbaum C."/>
            <person name="Birren B."/>
        </authorList>
    </citation>
    <scope>NUCLEOTIDE SEQUENCE [LARGE SCALE GENOMIC DNA]</scope>
    <source>
        <strain evidence="4 5">10A9_DIV0425</strain>
    </source>
</reference>
<dbReference type="STRING" id="1987383.A5844_000040"/>
<keyword evidence="5" id="KW-1185">Reference proteome</keyword>
<protein>
    <recommendedName>
        <fullName evidence="6">ECF transporter S component</fullName>
    </recommendedName>
</protein>
<evidence type="ECO:0000313" key="4">
    <source>
        <dbReference type="EMBL" id="OTP11826.1"/>
    </source>
</evidence>
<evidence type="ECO:0000256" key="1">
    <source>
        <dbReference type="ARBA" id="ARBA00022692"/>
    </source>
</evidence>
<dbReference type="Gene3D" id="1.10.1760.20">
    <property type="match status" value="1"/>
</dbReference>
<dbReference type="Pfam" id="PF07155">
    <property type="entry name" value="ECF-ribofla_trS"/>
    <property type="match status" value="1"/>
</dbReference>
<dbReference type="InterPro" id="IPR009825">
    <property type="entry name" value="ECF_substrate-spec-like"/>
</dbReference>
<dbReference type="GO" id="GO:0016020">
    <property type="term" value="C:membrane"/>
    <property type="evidence" value="ECO:0007669"/>
    <property type="project" value="InterPro"/>
</dbReference>
<dbReference type="AlphaFoldDB" id="A0A2C9XQY4"/>
<dbReference type="PANTHER" id="PTHR37815:SF3">
    <property type="entry name" value="UPF0397 PROTEIN SPR0429"/>
    <property type="match status" value="1"/>
</dbReference>
<gene>
    <name evidence="4" type="ORF">A5844_000040</name>
</gene>
<feature type="transmembrane region" description="Helical" evidence="3">
    <location>
        <begin position="70"/>
        <end position="92"/>
    </location>
</feature>
<dbReference type="EMBL" id="NGMO01000001">
    <property type="protein sequence ID" value="OTP11826.1"/>
    <property type="molecule type" value="Genomic_DNA"/>
</dbReference>
<dbReference type="PANTHER" id="PTHR37815">
    <property type="entry name" value="UPF0397 PROTEIN BC_2624-RELATED"/>
    <property type="match status" value="1"/>
</dbReference>
<dbReference type="RefSeq" id="WP_086283063.1">
    <property type="nucleotide sequence ID" value="NZ_NGMO01000001.1"/>
</dbReference>